<evidence type="ECO:0000313" key="3">
    <source>
        <dbReference type="Proteomes" id="UP000077266"/>
    </source>
</evidence>
<proteinExistence type="predicted"/>
<keyword evidence="3" id="KW-1185">Reference proteome</keyword>
<organism evidence="2 3">
    <name type="scientific">Exidia glandulosa HHB12029</name>
    <dbReference type="NCBI Taxonomy" id="1314781"/>
    <lineage>
        <taxon>Eukaryota</taxon>
        <taxon>Fungi</taxon>
        <taxon>Dikarya</taxon>
        <taxon>Basidiomycota</taxon>
        <taxon>Agaricomycotina</taxon>
        <taxon>Agaricomycetes</taxon>
        <taxon>Auriculariales</taxon>
        <taxon>Exidiaceae</taxon>
        <taxon>Exidia</taxon>
    </lineage>
</organism>
<dbReference type="Proteomes" id="UP000077266">
    <property type="component" value="Unassembled WGS sequence"/>
</dbReference>
<evidence type="ECO:0000313" key="2">
    <source>
        <dbReference type="EMBL" id="KZV79469.1"/>
    </source>
</evidence>
<evidence type="ECO:0000256" key="1">
    <source>
        <dbReference type="SAM" id="MobiDB-lite"/>
    </source>
</evidence>
<dbReference type="InParanoid" id="A0A165Z574"/>
<gene>
    <name evidence="2" type="ORF">EXIGLDRAFT_707036</name>
</gene>
<feature type="compositionally biased region" description="Pro residues" evidence="1">
    <location>
        <begin position="265"/>
        <end position="276"/>
    </location>
</feature>
<reference evidence="2 3" key="1">
    <citation type="journal article" date="2016" name="Mol. Biol. Evol.">
        <title>Comparative Genomics of Early-Diverging Mushroom-Forming Fungi Provides Insights into the Origins of Lignocellulose Decay Capabilities.</title>
        <authorList>
            <person name="Nagy L.G."/>
            <person name="Riley R."/>
            <person name="Tritt A."/>
            <person name="Adam C."/>
            <person name="Daum C."/>
            <person name="Floudas D."/>
            <person name="Sun H."/>
            <person name="Yadav J.S."/>
            <person name="Pangilinan J."/>
            <person name="Larsson K.H."/>
            <person name="Matsuura K."/>
            <person name="Barry K."/>
            <person name="Labutti K."/>
            <person name="Kuo R."/>
            <person name="Ohm R.A."/>
            <person name="Bhattacharya S.S."/>
            <person name="Shirouzu T."/>
            <person name="Yoshinaga Y."/>
            <person name="Martin F.M."/>
            <person name="Grigoriev I.V."/>
            <person name="Hibbett D.S."/>
        </authorList>
    </citation>
    <scope>NUCLEOTIDE SEQUENCE [LARGE SCALE GENOMIC DNA]</scope>
    <source>
        <strain evidence="2 3">HHB12029</strain>
    </source>
</reference>
<accession>A0A165Z574</accession>
<sequence length="414" mass="46091">MRYARVNHELPLQHKTAQAIGSSQITHLTLLAVRDRTMEINCIHRPEDYWARISWMDAWSAFGHIFPRMGQCANIVPPFDSTQGLVEALAPLCTSVSVRDGDVIYSHCVPLVSWWCGPDNWFPFVTVTTMTISVALLWCVLGISASLKLHTLKTLTVVTSSVIELLHVVIDEASLKRDPIPGKHMSPVQLHKDRPHPAHITAALDISLSYDRSPTLFSSYGKHWCRPCMTHLPTPRTLLFVARVSRLAERAAKQAAAASAAPCVSTPPKPAAPPTNPRVHHHPARLILSSLSSLKTKRTPAVSLRITGIDTMASGNIVVTDGLTSEDFLPHADKIAGACQWHANPCEGLPSDKELLDETVNYNSHKYEWARMPRWLGLPADVQREREREKFSIFNDRKQVTIQNQDGWEGQATT</sequence>
<protein>
    <submittedName>
        <fullName evidence="2">Uncharacterized protein</fullName>
    </submittedName>
</protein>
<feature type="region of interest" description="Disordered" evidence="1">
    <location>
        <begin position="258"/>
        <end position="280"/>
    </location>
</feature>
<dbReference type="STRING" id="1314781.A0A165Z574"/>
<dbReference type="EMBL" id="KV426614">
    <property type="protein sequence ID" value="KZV79469.1"/>
    <property type="molecule type" value="Genomic_DNA"/>
</dbReference>
<dbReference type="AlphaFoldDB" id="A0A165Z574"/>
<name>A0A165Z574_EXIGL</name>